<dbReference type="PANTHER" id="PTHR45339:SF3">
    <property type="entry name" value="HISTIDINE KINASE"/>
    <property type="match status" value="1"/>
</dbReference>
<dbReference type="Proteomes" id="UP000000391">
    <property type="component" value="Chromosome"/>
</dbReference>
<dbReference type="InterPro" id="IPR011006">
    <property type="entry name" value="CheY-like_superfamily"/>
</dbReference>
<dbReference type="SMART" id="SM00448">
    <property type="entry name" value="REC"/>
    <property type="match status" value="1"/>
</dbReference>
<dbReference type="GO" id="GO:0000160">
    <property type="term" value="P:phosphorelay signal transduction system"/>
    <property type="evidence" value="ECO:0007669"/>
    <property type="project" value="InterPro"/>
</dbReference>
<dbReference type="Pfam" id="PF00072">
    <property type="entry name" value="Response_reg"/>
    <property type="match status" value="1"/>
</dbReference>
<reference evidence="4 5" key="1">
    <citation type="submission" date="2010-06" db="EMBL/GenBank/DDBJ databases">
        <title>Complete sequence chromosome of Methanohalobium evestigatum Z-7303.</title>
        <authorList>
            <consortium name="US DOE Joint Genome Institute"/>
            <person name="Lucas S."/>
            <person name="Copeland A."/>
            <person name="Lapidus A."/>
            <person name="Cheng J.-F."/>
            <person name="Bruce D."/>
            <person name="Goodwin L."/>
            <person name="Pitluck S."/>
            <person name="Saunders E."/>
            <person name="Detter J.C."/>
            <person name="Han C."/>
            <person name="Tapia R."/>
            <person name="Land M."/>
            <person name="Hauser L."/>
            <person name="Kyrpides N."/>
            <person name="Mikhailova N."/>
            <person name="Sieprawska-Lupa M."/>
            <person name="Whitman W.B."/>
            <person name="Anderson I."/>
            <person name="Woyke T."/>
        </authorList>
    </citation>
    <scope>NUCLEOTIDE SEQUENCE [LARGE SCALE GENOMIC DNA]</scope>
    <source>
        <strain evidence="5">ATCC BAA-1072 / DSM 3721 / NBRC 107634 / OCM 161 / Z-7303</strain>
    </source>
</reference>
<dbReference type="Gene3D" id="3.40.50.2300">
    <property type="match status" value="1"/>
</dbReference>
<dbReference type="EMBL" id="CP002069">
    <property type="protein sequence ID" value="ADI75046.1"/>
    <property type="molecule type" value="Genomic_DNA"/>
</dbReference>
<evidence type="ECO:0000256" key="1">
    <source>
        <dbReference type="ARBA" id="ARBA00022553"/>
    </source>
</evidence>
<gene>
    <name evidence="4" type="ordered locus">Metev_2220</name>
</gene>
<dbReference type="AlphaFoldDB" id="D7EAP7"/>
<feature type="domain" description="Response regulatory" evidence="3">
    <location>
        <begin position="7"/>
        <end position="123"/>
    </location>
</feature>
<accession>D7EAP7</accession>
<dbReference type="PANTHER" id="PTHR45339">
    <property type="entry name" value="HYBRID SIGNAL TRANSDUCTION HISTIDINE KINASE J"/>
    <property type="match status" value="1"/>
</dbReference>
<dbReference type="KEGG" id="mev:Metev_2220"/>
<dbReference type="OrthoDB" id="9652at2157"/>
<dbReference type="HOGENOM" id="CLU_000445_69_17_2"/>
<proteinExistence type="predicted"/>
<dbReference type="SUPFAM" id="SSF52172">
    <property type="entry name" value="CheY-like"/>
    <property type="match status" value="1"/>
</dbReference>
<dbReference type="STRING" id="644295.Metev_2220"/>
<protein>
    <submittedName>
        <fullName evidence="4">Response regulator receiver protein</fullName>
    </submittedName>
</protein>
<evidence type="ECO:0000259" key="3">
    <source>
        <dbReference type="PROSITE" id="PS50110"/>
    </source>
</evidence>
<name>D7EAP7_METEZ</name>
<dbReference type="InterPro" id="IPR001789">
    <property type="entry name" value="Sig_transdc_resp-reg_receiver"/>
</dbReference>
<evidence type="ECO:0000256" key="2">
    <source>
        <dbReference type="PROSITE-ProRule" id="PRU00169"/>
    </source>
</evidence>
<dbReference type="RefSeq" id="WP_013195611.1">
    <property type="nucleotide sequence ID" value="NC_014253.1"/>
</dbReference>
<evidence type="ECO:0000313" key="5">
    <source>
        <dbReference type="Proteomes" id="UP000000391"/>
    </source>
</evidence>
<organism evidence="4 5">
    <name type="scientific">Methanohalobium evestigatum (strain ATCC BAA-1072 / DSM 3721 / NBRC 107634 / OCM 161 / Z-7303)</name>
    <dbReference type="NCBI Taxonomy" id="644295"/>
    <lineage>
        <taxon>Archaea</taxon>
        <taxon>Methanobacteriati</taxon>
        <taxon>Methanobacteriota</taxon>
        <taxon>Stenosarchaea group</taxon>
        <taxon>Methanomicrobia</taxon>
        <taxon>Methanosarcinales</taxon>
        <taxon>Methanosarcinaceae</taxon>
        <taxon>Methanohalobium</taxon>
    </lineage>
</organism>
<feature type="modified residue" description="4-aspartylphosphate" evidence="2">
    <location>
        <position position="56"/>
    </location>
</feature>
<keyword evidence="5" id="KW-1185">Reference proteome</keyword>
<dbReference type="PROSITE" id="PS50110">
    <property type="entry name" value="RESPONSE_REGULATORY"/>
    <property type="match status" value="1"/>
</dbReference>
<dbReference type="GeneID" id="9347882"/>
<keyword evidence="1 2" id="KW-0597">Phosphoprotein</keyword>
<sequence>MSNSDVNVLVVEDNVFNMELTVDLLKSYGYNVTKAEDGYIALEKLKNIKIDLILLDMQLPKMDGLELLSKLKNDPETMNIPVVALTAHAMLGDKKRFIDAGCDGYISKPMDIYKFKSQIDQHLNNDH</sequence>
<evidence type="ECO:0000313" key="4">
    <source>
        <dbReference type="EMBL" id="ADI75046.1"/>
    </source>
</evidence>